<feature type="compositionally biased region" description="Gly residues" evidence="1">
    <location>
        <begin position="81"/>
        <end position="95"/>
    </location>
</feature>
<organism evidence="2">
    <name type="scientific">Oryza meridionalis</name>
    <dbReference type="NCBI Taxonomy" id="40149"/>
    <lineage>
        <taxon>Eukaryota</taxon>
        <taxon>Viridiplantae</taxon>
        <taxon>Streptophyta</taxon>
        <taxon>Embryophyta</taxon>
        <taxon>Tracheophyta</taxon>
        <taxon>Spermatophyta</taxon>
        <taxon>Magnoliopsida</taxon>
        <taxon>Liliopsida</taxon>
        <taxon>Poales</taxon>
        <taxon>Poaceae</taxon>
        <taxon>BOP clade</taxon>
        <taxon>Oryzoideae</taxon>
        <taxon>Oryzeae</taxon>
        <taxon>Oryzinae</taxon>
        <taxon>Oryza</taxon>
    </lineage>
</organism>
<reference evidence="2" key="1">
    <citation type="submission" date="2015-04" db="UniProtKB">
        <authorList>
            <consortium name="EnsemblPlants"/>
        </authorList>
    </citation>
    <scope>IDENTIFICATION</scope>
</reference>
<name>A0A0E0C1F4_9ORYZ</name>
<reference evidence="2" key="2">
    <citation type="submission" date="2018-05" db="EMBL/GenBank/DDBJ databases">
        <title>OmerRS3 (Oryza meridionalis Reference Sequence Version 3).</title>
        <authorList>
            <person name="Zhang J."/>
            <person name="Kudrna D."/>
            <person name="Lee S."/>
            <person name="Talag J."/>
            <person name="Welchert J."/>
            <person name="Wing R.A."/>
        </authorList>
    </citation>
    <scope>NUCLEOTIDE SEQUENCE [LARGE SCALE GENOMIC DNA]</scope>
    <source>
        <strain evidence="2">cv. OR44</strain>
    </source>
</reference>
<dbReference type="EnsemblPlants" id="OMERI01G12870.1">
    <property type="protein sequence ID" value="OMERI01G12870.1"/>
    <property type="gene ID" value="OMERI01G12870"/>
</dbReference>
<feature type="region of interest" description="Disordered" evidence="1">
    <location>
        <begin position="81"/>
        <end position="152"/>
    </location>
</feature>
<accession>A0A0E0C1F4</accession>
<dbReference type="HOGENOM" id="CLU_1725191_0_0_1"/>
<dbReference type="Gramene" id="OMERI01G12870.1">
    <property type="protein sequence ID" value="OMERI01G12870.1"/>
    <property type="gene ID" value="OMERI01G12870"/>
</dbReference>
<sequence length="152" mass="15068">MPAAPDLDEETEIPRCSPEMAAAGDDEESMGRSGGGGPRRRGGTVRATRGRGGAVAADLVGGAGGAGSGALLRLVALRSGSSGGGTVRAGRGRGGATASAALVGGEKTMPMRYGGVGDEEDVDEDGMREEDEKSDGSGMVPILEFSSGMEPI</sequence>
<evidence type="ECO:0000313" key="3">
    <source>
        <dbReference type="Proteomes" id="UP000008021"/>
    </source>
</evidence>
<dbReference type="Proteomes" id="UP000008021">
    <property type="component" value="Chromosome 1"/>
</dbReference>
<evidence type="ECO:0000313" key="2">
    <source>
        <dbReference type="EnsemblPlants" id="OMERI01G12870.1"/>
    </source>
</evidence>
<proteinExistence type="predicted"/>
<feature type="compositionally biased region" description="Acidic residues" evidence="1">
    <location>
        <begin position="1"/>
        <end position="11"/>
    </location>
</feature>
<feature type="region of interest" description="Disordered" evidence="1">
    <location>
        <begin position="1"/>
        <end position="50"/>
    </location>
</feature>
<feature type="compositionally biased region" description="Acidic residues" evidence="1">
    <location>
        <begin position="117"/>
        <end position="129"/>
    </location>
</feature>
<dbReference type="AlphaFoldDB" id="A0A0E0C1F4"/>
<evidence type="ECO:0000256" key="1">
    <source>
        <dbReference type="SAM" id="MobiDB-lite"/>
    </source>
</evidence>
<protein>
    <recommendedName>
        <fullName evidence="4">DUF834 domain-containing protein</fullName>
    </recommendedName>
</protein>
<evidence type="ECO:0008006" key="4">
    <source>
        <dbReference type="Google" id="ProtNLM"/>
    </source>
</evidence>
<keyword evidence="3" id="KW-1185">Reference proteome</keyword>